<evidence type="ECO:0000313" key="3">
    <source>
        <dbReference type="Proteomes" id="UP001562357"/>
    </source>
</evidence>
<protein>
    <submittedName>
        <fullName evidence="2">Uncharacterized protein</fullName>
    </submittedName>
</protein>
<evidence type="ECO:0000313" key="2">
    <source>
        <dbReference type="EMBL" id="GAB0134523.1"/>
    </source>
</evidence>
<dbReference type="Pfam" id="PF12511">
    <property type="entry name" value="DUF3716"/>
    <property type="match status" value="1"/>
</dbReference>
<dbReference type="EMBL" id="BAAFGZ010000083">
    <property type="protein sequence ID" value="GAB0134523.1"/>
    <property type="molecule type" value="Genomic_DNA"/>
</dbReference>
<dbReference type="Proteomes" id="UP001562357">
    <property type="component" value="Unassembled WGS sequence"/>
</dbReference>
<organism evidence="2 3">
    <name type="scientific">Epichloe bromicola</name>
    <dbReference type="NCBI Taxonomy" id="79588"/>
    <lineage>
        <taxon>Eukaryota</taxon>
        <taxon>Fungi</taxon>
        <taxon>Dikarya</taxon>
        <taxon>Ascomycota</taxon>
        <taxon>Pezizomycotina</taxon>
        <taxon>Sordariomycetes</taxon>
        <taxon>Hypocreomycetidae</taxon>
        <taxon>Hypocreales</taxon>
        <taxon>Clavicipitaceae</taxon>
        <taxon>Epichloe</taxon>
    </lineage>
</organism>
<comment type="caution">
    <text evidence="2">The sequence shown here is derived from an EMBL/GenBank/DDBJ whole genome shotgun (WGS) entry which is preliminary data.</text>
</comment>
<gene>
    <name evidence="2" type="primary">g2890</name>
    <name evidence="2" type="ORF">EsDP_00002890</name>
</gene>
<reference evidence="3" key="1">
    <citation type="submission" date="2024-06" db="EMBL/GenBank/DDBJ databases">
        <title>Draft Genome Sequences of Epichloe bromicola Strains Isolated from Elymus ciliaris.</title>
        <authorList>
            <consortium name="Epichloe bromicola genome sequencing consortium"/>
            <person name="Miura A."/>
            <person name="Imano S."/>
            <person name="Ashida A."/>
            <person name="Sato I."/>
            <person name="Chiba S."/>
            <person name="Tanaka A."/>
            <person name="Camagna M."/>
            <person name="Takemoto D."/>
        </authorList>
    </citation>
    <scope>NUCLEOTIDE SEQUENCE [LARGE SCALE GENOMIC DNA]</scope>
    <source>
        <strain evidence="3">DP</strain>
    </source>
</reference>
<proteinExistence type="predicted"/>
<accession>A0ABQ0CM57</accession>
<keyword evidence="3" id="KW-1185">Reference proteome</keyword>
<evidence type="ECO:0000256" key="1">
    <source>
        <dbReference type="SAM" id="MobiDB-lite"/>
    </source>
</evidence>
<sequence length="265" mass="28215">MDPFSTSVPSHILRLGCYRAKRHLVWNPGNGSDRTTEHLERNLSSDIIDKSSPTALLALVTQIAGEWALVPCTSCRGGLGDWARCVIPPPAQGGITSWACANCVRREDGQGCSLRSGTRETYPAKSSSHADTGAAALDSHLLAAEDRDHDSFAGAAAASTEHSDDVSIAMETGSTSSTGSIGAKCGTSPSCLGLDPGPDPEEVQLGGQTRLAEEDCRAFENNDVDAALRIEFDRGDIAVMEAGKLLREPLMTLEELEVEIRGWYE</sequence>
<dbReference type="InterPro" id="IPR022190">
    <property type="entry name" value="DUF3716"/>
</dbReference>
<feature type="compositionally biased region" description="Low complexity" evidence="1">
    <location>
        <begin position="172"/>
        <end position="182"/>
    </location>
</feature>
<name>A0ABQ0CM57_9HYPO</name>
<feature type="region of interest" description="Disordered" evidence="1">
    <location>
        <begin position="153"/>
        <end position="182"/>
    </location>
</feature>